<keyword evidence="2" id="KW-1185">Reference proteome</keyword>
<dbReference type="InterPro" id="IPR036390">
    <property type="entry name" value="WH_DNA-bd_sf"/>
</dbReference>
<dbReference type="Proteomes" id="UP000673375">
    <property type="component" value="Unassembled WGS sequence"/>
</dbReference>
<name>A0ABS4CNX0_9ENTE</name>
<dbReference type="PANTHER" id="PTHR33221">
    <property type="entry name" value="WINGED HELIX-TURN-HELIX TRANSCRIPTIONAL REGULATOR, RRF2 FAMILY"/>
    <property type="match status" value="1"/>
</dbReference>
<dbReference type="RefSeq" id="WP_209558992.1">
    <property type="nucleotide sequence ID" value="NZ_JAEDXU010000013.1"/>
</dbReference>
<protein>
    <submittedName>
        <fullName evidence="1">Rrf2 family transcriptional regulator</fullName>
    </submittedName>
</protein>
<dbReference type="InterPro" id="IPR036388">
    <property type="entry name" value="WH-like_DNA-bd_sf"/>
</dbReference>
<proteinExistence type="predicted"/>
<dbReference type="Gene3D" id="1.10.10.10">
    <property type="entry name" value="Winged helix-like DNA-binding domain superfamily/Winged helix DNA-binding domain"/>
    <property type="match status" value="1"/>
</dbReference>
<dbReference type="PROSITE" id="PS51197">
    <property type="entry name" value="HTH_RRF2_2"/>
    <property type="match status" value="1"/>
</dbReference>
<sequence>MSYSGATFQGISILVFIHFKSEEEKYDFLSAKVISEMLNIPTPTVVKILGKLKKADLIVTKEGARGGNHLARPIAEITLYDVFHAVEQGTELFRTYRTFNMDFDNLDNMVEKGISSLKKAEKAMEEELANVRISDLIQ</sequence>
<evidence type="ECO:0000313" key="2">
    <source>
        <dbReference type="Proteomes" id="UP000673375"/>
    </source>
</evidence>
<evidence type="ECO:0000313" key="1">
    <source>
        <dbReference type="EMBL" id="MBP1048229.1"/>
    </source>
</evidence>
<dbReference type="PANTHER" id="PTHR33221:SF13">
    <property type="entry name" value="TRANSCRIPTIONAL REGULATOR-RELATED"/>
    <property type="match status" value="1"/>
</dbReference>
<dbReference type="InterPro" id="IPR000944">
    <property type="entry name" value="Tscrpt_reg_Rrf2"/>
</dbReference>
<dbReference type="EMBL" id="JAEDXU010000013">
    <property type="protein sequence ID" value="MBP1048229.1"/>
    <property type="molecule type" value="Genomic_DNA"/>
</dbReference>
<organism evidence="1 2">
    <name type="scientific">Enterococcus larvae</name>
    <dbReference type="NCBI Taxonomy" id="2794352"/>
    <lineage>
        <taxon>Bacteria</taxon>
        <taxon>Bacillati</taxon>
        <taxon>Bacillota</taxon>
        <taxon>Bacilli</taxon>
        <taxon>Lactobacillales</taxon>
        <taxon>Enterococcaceae</taxon>
        <taxon>Enterococcus</taxon>
    </lineage>
</organism>
<dbReference type="SUPFAM" id="SSF46785">
    <property type="entry name" value="Winged helix' DNA-binding domain"/>
    <property type="match status" value="1"/>
</dbReference>
<reference evidence="1 2" key="1">
    <citation type="submission" date="2020-12" db="EMBL/GenBank/DDBJ databases">
        <title>Vagococcus allomyrinae sp. nov. and Enterococcus lavae sp. nov., isolated from the larvae of Allomyrina dichotoma.</title>
        <authorList>
            <person name="Lee S.D."/>
        </authorList>
    </citation>
    <scope>NUCLEOTIDE SEQUENCE [LARGE SCALE GENOMIC DNA]</scope>
    <source>
        <strain evidence="1 2">BWM-S5</strain>
    </source>
</reference>
<dbReference type="Pfam" id="PF02082">
    <property type="entry name" value="Rrf2"/>
    <property type="match status" value="1"/>
</dbReference>
<gene>
    <name evidence="1" type="ORF">I6N96_18195</name>
</gene>
<accession>A0ABS4CNX0</accession>
<comment type="caution">
    <text evidence="1">The sequence shown here is derived from an EMBL/GenBank/DDBJ whole genome shotgun (WGS) entry which is preliminary data.</text>
</comment>